<dbReference type="SUPFAM" id="SSF69279">
    <property type="entry name" value="Phage tail proteins"/>
    <property type="match status" value="2"/>
</dbReference>
<dbReference type="Gene3D" id="2.40.50.230">
    <property type="entry name" value="Gp5 N-terminal domain"/>
    <property type="match status" value="1"/>
</dbReference>
<evidence type="ECO:0000313" key="5">
    <source>
        <dbReference type="Proteomes" id="UP000078431"/>
    </source>
</evidence>
<dbReference type="InterPro" id="IPR050708">
    <property type="entry name" value="T6SS_VgrG/RHS"/>
</dbReference>
<evidence type="ECO:0000259" key="2">
    <source>
        <dbReference type="Pfam" id="PF04717"/>
    </source>
</evidence>
<dbReference type="Pfam" id="PF05954">
    <property type="entry name" value="Phage_GPD"/>
    <property type="match status" value="1"/>
</dbReference>
<proteinExistence type="inferred from homology"/>
<evidence type="ECO:0000313" key="4">
    <source>
        <dbReference type="EMBL" id="OAT58324.1"/>
    </source>
</evidence>
<keyword evidence="5" id="KW-1185">Reference proteome</keyword>
<dbReference type="SUPFAM" id="SSF69255">
    <property type="entry name" value="gp5 N-terminal domain-like"/>
    <property type="match status" value="1"/>
</dbReference>
<dbReference type="Pfam" id="PF22178">
    <property type="entry name" value="Gp5_trimer_C"/>
    <property type="match status" value="1"/>
</dbReference>
<dbReference type="Pfam" id="PF04717">
    <property type="entry name" value="Phage_base_V"/>
    <property type="match status" value="1"/>
</dbReference>
<comment type="similarity">
    <text evidence="1">Belongs to the VgrG protein family.</text>
</comment>
<protein>
    <submittedName>
        <fullName evidence="4">VgrG family protein</fullName>
    </submittedName>
</protein>
<dbReference type="RefSeq" id="WP_061554952.1">
    <property type="nucleotide sequence ID" value="NZ_LXEX01000043.1"/>
</dbReference>
<dbReference type="AlphaFoldDB" id="A0AA91EFY0"/>
<dbReference type="InterPro" id="IPR037026">
    <property type="entry name" value="Vgr_OB-fold_dom_sf"/>
</dbReference>
<gene>
    <name evidence="4" type="ORF">M993_02859</name>
</gene>
<evidence type="ECO:0000259" key="3">
    <source>
        <dbReference type="Pfam" id="PF22178"/>
    </source>
</evidence>
<dbReference type="Gene3D" id="4.10.220.110">
    <property type="match status" value="1"/>
</dbReference>
<dbReference type="EMBL" id="LXEX01000043">
    <property type="protein sequence ID" value="OAT58324.1"/>
    <property type="molecule type" value="Genomic_DNA"/>
</dbReference>
<comment type="caution">
    <text evidence="4">The sequence shown here is derived from an EMBL/GenBank/DDBJ whole genome shotgun (WGS) entry which is preliminary data.</text>
</comment>
<feature type="domain" description="Gp5/Type VI secretion system Vgr protein OB-fold" evidence="2">
    <location>
        <begin position="383"/>
        <end position="450"/>
    </location>
</feature>
<dbReference type="InterPro" id="IPR017847">
    <property type="entry name" value="T6SS_RhsGE_Vgr_subset"/>
</dbReference>
<dbReference type="InterPro" id="IPR006531">
    <property type="entry name" value="Gp5/Vgr_OB"/>
</dbReference>
<dbReference type="Proteomes" id="UP000078431">
    <property type="component" value="Unassembled WGS sequence"/>
</dbReference>
<dbReference type="PANTHER" id="PTHR32305">
    <property type="match status" value="1"/>
</dbReference>
<dbReference type="InterPro" id="IPR006533">
    <property type="entry name" value="T6SS_Vgr_RhsGE"/>
</dbReference>
<dbReference type="SUPFAM" id="SSF69349">
    <property type="entry name" value="Phage fibre proteins"/>
    <property type="match status" value="1"/>
</dbReference>
<dbReference type="NCBIfam" id="TIGR01646">
    <property type="entry name" value="vgr_GE"/>
    <property type="match status" value="1"/>
</dbReference>
<name>A0AA91EFY0_9GAMM</name>
<organism evidence="4 5">
    <name type="scientific">Obesumbacterium proteus ATCC 12841</name>
    <dbReference type="NCBI Taxonomy" id="1354268"/>
    <lineage>
        <taxon>Bacteria</taxon>
        <taxon>Pseudomonadati</taxon>
        <taxon>Pseudomonadota</taxon>
        <taxon>Gammaproteobacteria</taxon>
        <taxon>Enterobacterales</taxon>
        <taxon>Hafniaceae</taxon>
        <taxon>Obesumbacterium</taxon>
    </lineage>
</organism>
<sequence length="683" mass="77359">MSDNTGLQFTFTTQSLPEHTFNVVSFALNEGLSQVYSLSVELSSILQEISFGRLLDNIAELQIWYNGALQRRINGVISRFSHSDTGNERSRYSVTLRPVIWTLSLEHSSRIFQQQTPQQIITTLLRKANVIQFSFQLRYEHPMREYCVQYRESTLEFIERLAAEEGISWYFRFENNKQEIVFVDDCAFLPMGETLPYNSHQRGLNEGASIQRFSYEENVRAAQVLLKDYTFKNPAWEMLYQEHCRGDHQRSETLHYDFPGRYKTDFNGQAYTGYRLDALRQDAMQALGRSDSPALMAGQCIAMTSHPHESFNQKWQIISLQTEGQQPQSQREEAGVLGTFLESHLVMIPDGQTWRPLPNVRPRVDGPQMAVVVGPENEEIYCDEVGRVKVQFPWDLEGKGNETSSCWIRVAQGWAGSRYGAMAVPRIGHEVIVDFLEGDPDQPIITGRTYHVVNVPPHALPIHKTRTVLRTSTHKGAGYNELSFEDEQGQQLVYLHAQKDQQTEVKNNQYLVVEQDRSKTIKHDQVEEIGNDKTSDVTHDHIERIHHNQMINVMNNQQIQIDNQYLFHVLNQRKDKMGADFSEEVGGDHHHTVAGTYELLANKKVLINTNDLVLQGAKSVVLQGPGGKIVIDSSGISLSSNLVNIKAVTRITSGGSSSMSALSATAMNGDPLSEICPICLQSL</sequence>
<accession>A0AA91EFY0</accession>
<reference evidence="4 5" key="1">
    <citation type="submission" date="2016-04" db="EMBL/GenBank/DDBJ databases">
        <title>ATOL: Assembling a taxonomically balanced genome-scale reconstruction of the evolutionary history of the Enterobacteriaceae.</title>
        <authorList>
            <person name="Plunkett G.III."/>
            <person name="Neeno-Eckwall E.C."/>
            <person name="Glasner J.D."/>
            <person name="Perna N.T."/>
        </authorList>
    </citation>
    <scope>NUCLEOTIDE SEQUENCE [LARGE SCALE GENOMIC DNA]</scope>
    <source>
        <strain evidence="4 5">ATCC 12841</strain>
    </source>
</reference>
<dbReference type="Gene3D" id="3.55.50.10">
    <property type="entry name" value="Baseplate protein-like domains"/>
    <property type="match status" value="1"/>
</dbReference>
<evidence type="ECO:0000256" key="1">
    <source>
        <dbReference type="ARBA" id="ARBA00005558"/>
    </source>
</evidence>
<dbReference type="PANTHER" id="PTHR32305:SF11">
    <property type="entry name" value="TYPE VI SECRETION SYSTEM SPIKE PROTEIN VGRG3"/>
    <property type="match status" value="1"/>
</dbReference>
<dbReference type="Gene3D" id="2.30.110.50">
    <property type="match status" value="1"/>
</dbReference>
<dbReference type="NCBIfam" id="TIGR03361">
    <property type="entry name" value="VI_Rhs_Vgr"/>
    <property type="match status" value="1"/>
</dbReference>
<dbReference type="InterPro" id="IPR054030">
    <property type="entry name" value="Gp5_Vgr_C"/>
</dbReference>
<feature type="domain" description="Gp5/Type VI secretion system Vgr C-terminal trimerisation" evidence="3">
    <location>
        <begin position="469"/>
        <end position="566"/>
    </location>
</feature>